<feature type="transmembrane region" description="Helical" evidence="10">
    <location>
        <begin position="177"/>
        <end position="199"/>
    </location>
</feature>
<keyword evidence="6 10" id="KW-0915">Sodium</keyword>
<organism evidence="12 13">
    <name type="scientific">Arthrobacter livingstonensis</name>
    <dbReference type="NCBI Taxonomy" id="670078"/>
    <lineage>
        <taxon>Bacteria</taxon>
        <taxon>Bacillati</taxon>
        <taxon>Actinomycetota</taxon>
        <taxon>Actinomycetes</taxon>
        <taxon>Micrococcales</taxon>
        <taxon>Micrococcaceae</taxon>
        <taxon>Arthrobacter</taxon>
    </lineage>
</organism>
<dbReference type="NCBIfam" id="TIGR00831">
    <property type="entry name" value="a_cpa1"/>
    <property type="match status" value="1"/>
</dbReference>
<name>A0A2V5LB02_9MICC</name>
<feature type="transmembrane region" description="Helical" evidence="10">
    <location>
        <begin position="54"/>
        <end position="76"/>
    </location>
</feature>
<dbReference type="GO" id="GO:0015385">
    <property type="term" value="F:sodium:proton antiporter activity"/>
    <property type="evidence" value="ECO:0007669"/>
    <property type="project" value="InterPro"/>
</dbReference>
<keyword evidence="13" id="KW-1185">Reference proteome</keyword>
<dbReference type="InterPro" id="IPR006153">
    <property type="entry name" value="Cation/H_exchanger_TM"/>
</dbReference>
<feature type="transmembrane region" description="Helical" evidence="10">
    <location>
        <begin position="339"/>
        <end position="363"/>
    </location>
</feature>
<keyword evidence="8 10" id="KW-0472">Membrane</keyword>
<dbReference type="InterPro" id="IPR018422">
    <property type="entry name" value="Cation/H_exchanger_CPA1"/>
</dbReference>
<dbReference type="EMBL" id="QJVD01000008">
    <property type="protein sequence ID" value="PYI67704.1"/>
    <property type="molecule type" value="Genomic_DNA"/>
</dbReference>
<keyword evidence="2 10" id="KW-0813">Transport</keyword>
<feature type="domain" description="Cation/H+ exchanger transmembrane" evidence="11">
    <location>
        <begin position="13"/>
        <end position="399"/>
    </location>
</feature>
<evidence type="ECO:0000256" key="2">
    <source>
        <dbReference type="ARBA" id="ARBA00022448"/>
    </source>
</evidence>
<comment type="caution">
    <text evidence="12">The sequence shown here is derived from an EMBL/GenBank/DDBJ whole genome shotgun (WGS) entry which is preliminary data.</text>
</comment>
<dbReference type="PANTHER" id="PTHR10110">
    <property type="entry name" value="SODIUM/HYDROGEN EXCHANGER"/>
    <property type="match status" value="1"/>
</dbReference>
<evidence type="ECO:0000256" key="5">
    <source>
        <dbReference type="ARBA" id="ARBA00022989"/>
    </source>
</evidence>
<sequence>MGTLAVVVGLMLATVLMVGLGDRIRLPYPVLMIILSAGAAFIPGFPQVKIEPELILPLFLPPLLFATALKSSWSVFRVRWRSIVLLAVALVVVTTATVAGAAWLLVPGIGIPAAIALGAMVAPPDPVAVESIAGKVRMPRRLSGVLQSEGLFNDATAIVIFQTALAAAVAGQDVGPGIIVSFLLGAVGAAAIGLAAGWVTRKLTDFVTNPIGHSAVTLVVPFAVYIAADSVHASGVVAVVVVALEIRRGGRADAAQERVTVNAFWDVVELMVTGIAFGLVGLEVRQVIEGQQTNIGALIWPAVLICVLCFAVRAAWLALLVLPSQRRGANAPPSNAKDVVVLTWCGMRGLATLALALAIPSTLADGSPFPGRGQIVLLAVAVLLSTLVLPGLTLPWLMNRLGLAESPETQRQIEQDLASRAEEAAMAAVQASDLLDGVDEKRIEWVKRRLLQLHTELSGTPTDAVKEERSEFRGWAITVQSLALDAARAEMVTARGETGSDTVAADRVLHRLDLRTMLVPD</sequence>
<feature type="transmembrane region" description="Helical" evidence="10">
    <location>
        <begin position="296"/>
        <end position="319"/>
    </location>
</feature>
<keyword evidence="7 10" id="KW-0406">Ion transport</keyword>
<evidence type="ECO:0000256" key="10">
    <source>
        <dbReference type="RuleBase" id="RU366002"/>
    </source>
</evidence>
<reference evidence="12 13" key="1">
    <citation type="submission" date="2018-05" db="EMBL/GenBank/DDBJ databases">
        <title>Genetic diversity of glacier-inhabiting Cryobacterium bacteria in China and description of Cryobacterium mengkeensis sp. nov. and Arthrobacter glacialis sp. nov.</title>
        <authorList>
            <person name="Liu Q."/>
            <person name="Xin Y.-H."/>
        </authorList>
    </citation>
    <scope>NUCLEOTIDE SEQUENCE [LARGE SCALE GENOMIC DNA]</scope>
    <source>
        <strain evidence="12 13">LI2</strain>
    </source>
</reference>
<gene>
    <name evidence="12" type="ORF">CVV68_09090</name>
</gene>
<accession>A0A2V5LB02</accession>
<evidence type="ECO:0000256" key="8">
    <source>
        <dbReference type="ARBA" id="ARBA00023136"/>
    </source>
</evidence>
<dbReference type="GO" id="GO:0051453">
    <property type="term" value="P:regulation of intracellular pH"/>
    <property type="evidence" value="ECO:0007669"/>
    <property type="project" value="TreeGrafter"/>
</dbReference>
<dbReference type="Pfam" id="PF00999">
    <property type="entry name" value="Na_H_Exchanger"/>
    <property type="match status" value="1"/>
</dbReference>
<feature type="transmembrane region" description="Helical" evidence="10">
    <location>
        <begin position="211"/>
        <end position="244"/>
    </location>
</feature>
<evidence type="ECO:0000313" key="12">
    <source>
        <dbReference type="EMBL" id="PYI67704.1"/>
    </source>
</evidence>
<dbReference type="AlphaFoldDB" id="A0A2V5LB02"/>
<keyword evidence="9 10" id="KW-0739">Sodium transport</keyword>
<feature type="transmembrane region" description="Helical" evidence="10">
    <location>
        <begin position="264"/>
        <end position="284"/>
    </location>
</feature>
<dbReference type="Proteomes" id="UP000247832">
    <property type="component" value="Unassembled WGS sequence"/>
</dbReference>
<keyword evidence="10" id="KW-0050">Antiport</keyword>
<dbReference type="Gene3D" id="6.10.140.1330">
    <property type="match status" value="1"/>
</dbReference>
<dbReference type="GO" id="GO:0098719">
    <property type="term" value="P:sodium ion import across plasma membrane"/>
    <property type="evidence" value="ECO:0007669"/>
    <property type="project" value="TreeGrafter"/>
</dbReference>
<keyword evidence="3 10" id="KW-1003">Cell membrane</keyword>
<dbReference type="GO" id="GO:0005886">
    <property type="term" value="C:plasma membrane"/>
    <property type="evidence" value="ECO:0007669"/>
    <property type="project" value="UniProtKB-SubCell"/>
</dbReference>
<evidence type="ECO:0000259" key="11">
    <source>
        <dbReference type="Pfam" id="PF00999"/>
    </source>
</evidence>
<protein>
    <submittedName>
        <fullName evidence="12">Na+/H+ antiporter</fullName>
    </submittedName>
</protein>
<proteinExistence type="inferred from homology"/>
<comment type="function">
    <text evidence="10">Na(+)/H(+) antiporter that extrudes sodium in exchange for external protons.</text>
</comment>
<dbReference type="GO" id="GO:0015386">
    <property type="term" value="F:potassium:proton antiporter activity"/>
    <property type="evidence" value="ECO:0007669"/>
    <property type="project" value="TreeGrafter"/>
</dbReference>
<evidence type="ECO:0000313" key="13">
    <source>
        <dbReference type="Proteomes" id="UP000247832"/>
    </source>
</evidence>
<feature type="transmembrane region" description="Helical" evidence="10">
    <location>
        <begin position="83"/>
        <end position="103"/>
    </location>
</feature>
<dbReference type="InterPro" id="IPR004705">
    <property type="entry name" value="Cation/H_exchanger_CPA1_bac"/>
</dbReference>
<evidence type="ECO:0000256" key="3">
    <source>
        <dbReference type="ARBA" id="ARBA00022475"/>
    </source>
</evidence>
<feature type="transmembrane region" description="Helical" evidence="10">
    <location>
        <begin position="6"/>
        <end position="21"/>
    </location>
</feature>
<dbReference type="PANTHER" id="PTHR10110:SF86">
    <property type="entry name" value="SODIUM_HYDROGEN EXCHANGER 7"/>
    <property type="match status" value="1"/>
</dbReference>
<comment type="similarity">
    <text evidence="10">Belongs to the monovalent cation:proton antiporter 1 (CPA1) transporter (TC 2.A.36) family.</text>
</comment>
<evidence type="ECO:0000256" key="4">
    <source>
        <dbReference type="ARBA" id="ARBA00022692"/>
    </source>
</evidence>
<comment type="subcellular location">
    <subcellularLocation>
        <location evidence="1 10">Cell membrane</location>
        <topology evidence="1 10">Multi-pass membrane protein</topology>
    </subcellularLocation>
</comment>
<evidence type="ECO:0000256" key="1">
    <source>
        <dbReference type="ARBA" id="ARBA00004651"/>
    </source>
</evidence>
<evidence type="ECO:0000256" key="7">
    <source>
        <dbReference type="ARBA" id="ARBA00023065"/>
    </source>
</evidence>
<dbReference type="OrthoDB" id="57886at2"/>
<feature type="transmembrane region" description="Helical" evidence="10">
    <location>
        <begin position="375"/>
        <end position="398"/>
    </location>
</feature>
<feature type="transmembrane region" description="Helical" evidence="10">
    <location>
        <begin position="28"/>
        <end position="48"/>
    </location>
</feature>
<comment type="caution">
    <text evidence="10">Lacks conserved residue(s) required for the propagation of feature annotation.</text>
</comment>
<keyword evidence="5 10" id="KW-1133">Transmembrane helix</keyword>
<evidence type="ECO:0000256" key="6">
    <source>
        <dbReference type="ARBA" id="ARBA00023053"/>
    </source>
</evidence>
<keyword evidence="4 10" id="KW-0812">Transmembrane</keyword>
<evidence type="ECO:0000256" key="9">
    <source>
        <dbReference type="ARBA" id="ARBA00023201"/>
    </source>
</evidence>